<dbReference type="InterPro" id="IPR012000">
    <property type="entry name" value="Thiamin_PyroP_enz_cen_dom"/>
</dbReference>
<dbReference type="Gene3D" id="3.40.50.970">
    <property type="match status" value="2"/>
</dbReference>
<evidence type="ECO:0000256" key="3">
    <source>
        <dbReference type="ARBA" id="ARBA00023052"/>
    </source>
</evidence>
<dbReference type="Pfam" id="PF02775">
    <property type="entry name" value="TPP_enzyme_C"/>
    <property type="match status" value="1"/>
</dbReference>
<feature type="domain" description="Thiamine pyrophosphate enzyme TPP-binding" evidence="6">
    <location>
        <begin position="393"/>
        <end position="538"/>
    </location>
</feature>
<feature type="domain" description="Thiamine pyrophosphate enzyme central" evidence="5">
    <location>
        <begin position="194"/>
        <end position="321"/>
    </location>
</feature>
<dbReference type="SUPFAM" id="SSF52518">
    <property type="entry name" value="Thiamin diphosphate-binding fold (THDP-binding)"/>
    <property type="match status" value="2"/>
</dbReference>
<dbReference type="InterPro" id="IPR011766">
    <property type="entry name" value="TPP_enzyme_TPP-bd"/>
</dbReference>
<dbReference type="RefSeq" id="WP_380798585.1">
    <property type="nucleotide sequence ID" value="NZ_JBHRVU010000005.1"/>
</dbReference>
<dbReference type="InterPro" id="IPR045229">
    <property type="entry name" value="TPP_enz"/>
</dbReference>
<comment type="similarity">
    <text evidence="2 4">Belongs to the TPP enzyme family.</text>
</comment>
<protein>
    <submittedName>
        <fullName evidence="8">Thiamine pyrophosphate-binding protein</fullName>
    </submittedName>
</protein>
<feature type="domain" description="Thiamine pyrophosphate enzyme N-terminal TPP-binding" evidence="7">
    <location>
        <begin position="9"/>
        <end position="109"/>
    </location>
</feature>
<comment type="caution">
    <text evidence="8">The sequence shown here is derived from an EMBL/GenBank/DDBJ whole genome shotgun (WGS) entry which is preliminary data.</text>
</comment>
<evidence type="ECO:0000259" key="7">
    <source>
        <dbReference type="Pfam" id="PF02776"/>
    </source>
</evidence>
<dbReference type="Gene3D" id="3.40.50.1220">
    <property type="entry name" value="TPP-binding domain"/>
    <property type="match status" value="1"/>
</dbReference>
<reference evidence="9" key="1">
    <citation type="journal article" date="2019" name="Int. J. Syst. Evol. Microbiol.">
        <title>The Global Catalogue of Microorganisms (GCM) 10K type strain sequencing project: providing services to taxonomists for standard genome sequencing and annotation.</title>
        <authorList>
            <consortium name="The Broad Institute Genomics Platform"/>
            <consortium name="The Broad Institute Genome Sequencing Center for Infectious Disease"/>
            <person name="Wu L."/>
            <person name="Ma J."/>
        </authorList>
    </citation>
    <scope>NUCLEOTIDE SEQUENCE [LARGE SCALE GENOMIC DNA]</scope>
    <source>
        <strain evidence="9">CCM 7491</strain>
    </source>
</reference>
<evidence type="ECO:0000259" key="6">
    <source>
        <dbReference type="Pfam" id="PF02775"/>
    </source>
</evidence>
<organism evidence="8 9">
    <name type="scientific">Sphingobium rhizovicinum</name>
    <dbReference type="NCBI Taxonomy" id="432308"/>
    <lineage>
        <taxon>Bacteria</taxon>
        <taxon>Pseudomonadati</taxon>
        <taxon>Pseudomonadota</taxon>
        <taxon>Alphaproteobacteria</taxon>
        <taxon>Sphingomonadales</taxon>
        <taxon>Sphingomonadaceae</taxon>
        <taxon>Sphingobium</taxon>
    </lineage>
</organism>
<dbReference type="InterPro" id="IPR029035">
    <property type="entry name" value="DHS-like_NAD/FAD-binding_dom"/>
</dbReference>
<keyword evidence="9" id="KW-1185">Reference proteome</keyword>
<gene>
    <name evidence="8" type="ORF">ACFOKF_21430</name>
</gene>
<dbReference type="InterPro" id="IPR012001">
    <property type="entry name" value="Thiamin_PyroP_enz_TPP-bd_dom"/>
</dbReference>
<name>A0ABV7NL45_9SPHN</name>
<dbReference type="Pfam" id="PF00205">
    <property type="entry name" value="TPP_enzyme_M"/>
    <property type="match status" value="1"/>
</dbReference>
<dbReference type="Proteomes" id="UP001595681">
    <property type="component" value="Unassembled WGS sequence"/>
</dbReference>
<keyword evidence="3 4" id="KW-0786">Thiamine pyrophosphate</keyword>
<sequence>MTATGQDISGAALLAKAIHASGARTLFALAGATHAPMLMAFEDLGGRIIGGRHESGTVGAADGYARRTGRIGFACIIAEQGMQNALTAIMTAAQSESPIVILATRFPDSWIEPAVAYSVDRHELTAPFIKFSRTVPSADRLGEYFAAACKAATEGVPGPALLVLPMDMMTQTVPDVLLPSQPPLPLPPARDAQVAEAAALIGSAQRPIIVTDVGAARGGCEVGLNRLAAMGIPVLGNSLGRGIVPEVAPLGYPWPYAQKAAPLADLVIVVGAKMSMWFGYGKPPRFGENARFIHIDDNPAAIGRNVAVDLPIVAHMGDSLTLIADALEQQDFTRDAQWIEDALSARKARVDGFCLDDGAPLHQIEIGAALDALLPVDRILIGDGADILNFTFARMRLHGPRSYADHLPLGAMGSGFPIAIGMAAAEAERAEADGDLAAPTLCVTGDGSIGFFLAELDTMRRAALPLIVLVSNDGKWGTEYHGQAIAYGRTVNTDLGLSDYAGVARAFGCSAWVVDDRDGLHAAITAARDSHGPALIDVRIDPMGGKVRKEDPLLGMILFEDIARKH</sequence>
<evidence type="ECO:0000256" key="1">
    <source>
        <dbReference type="ARBA" id="ARBA00001964"/>
    </source>
</evidence>
<evidence type="ECO:0000313" key="8">
    <source>
        <dbReference type="EMBL" id="MFC3443725.1"/>
    </source>
</evidence>
<proteinExistence type="inferred from homology"/>
<evidence type="ECO:0000259" key="5">
    <source>
        <dbReference type="Pfam" id="PF00205"/>
    </source>
</evidence>
<dbReference type="CDD" id="cd07035">
    <property type="entry name" value="TPP_PYR_POX_like"/>
    <property type="match status" value="1"/>
</dbReference>
<dbReference type="Pfam" id="PF02776">
    <property type="entry name" value="TPP_enzyme_N"/>
    <property type="match status" value="1"/>
</dbReference>
<dbReference type="InterPro" id="IPR029061">
    <property type="entry name" value="THDP-binding"/>
</dbReference>
<dbReference type="SUPFAM" id="SSF52467">
    <property type="entry name" value="DHS-like NAD/FAD-binding domain"/>
    <property type="match status" value="1"/>
</dbReference>
<comment type="cofactor">
    <cofactor evidence="1">
        <name>thiamine diphosphate</name>
        <dbReference type="ChEBI" id="CHEBI:58937"/>
    </cofactor>
</comment>
<dbReference type="EMBL" id="JBHRVU010000005">
    <property type="protein sequence ID" value="MFC3443725.1"/>
    <property type="molecule type" value="Genomic_DNA"/>
</dbReference>
<dbReference type="PANTHER" id="PTHR18968">
    <property type="entry name" value="THIAMINE PYROPHOSPHATE ENZYMES"/>
    <property type="match status" value="1"/>
</dbReference>
<evidence type="ECO:0000256" key="2">
    <source>
        <dbReference type="ARBA" id="ARBA00007812"/>
    </source>
</evidence>
<evidence type="ECO:0000256" key="4">
    <source>
        <dbReference type="RuleBase" id="RU362132"/>
    </source>
</evidence>
<evidence type="ECO:0000313" key="9">
    <source>
        <dbReference type="Proteomes" id="UP001595681"/>
    </source>
</evidence>
<dbReference type="PANTHER" id="PTHR18968:SF166">
    <property type="entry name" value="2-HYDROXYACYL-COA LYASE 2"/>
    <property type="match status" value="1"/>
</dbReference>
<accession>A0ABV7NL45</accession>